<dbReference type="InterPro" id="IPR038740">
    <property type="entry name" value="BioF2-like_GNAT_dom"/>
</dbReference>
<dbReference type="InterPro" id="IPR016181">
    <property type="entry name" value="Acyl_CoA_acyltransferase"/>
</dbReference>
<dbReference type="Pfam" id="PF14559">
    <property type="entry name" value="TPR_19"/>
    <property type="match status" value="1"/>
</dbReference>
<dbReference type="RefSeq" id="WP_191777248.1">
    <property type="nucleotide sequence ID" value="NZ_JACYFU010000004.1"/>
</dbReference>
<dbReference type="Gene3D" id="1.25.40.10">
    <property type="entry name" value="Tetratricopeptide repeat domain"/>
    <property type="match status" value="1"/>
</dbReference>
<dbReference type="SUPFAM" id="SSF48452">
    <property type="entry name" value="TPR-like"/>
    <property type="match status" value="1"/>
</dbReference>
<gene>
    <name evidence="2" type="ORF">IC608_15165</name>
</gene>
<dbReference type="Gene3D" id="3.40.630.30">
    <property type="match status" value="1"/>
</dbReference>
<evidence type="ECO:0000313" key="2">
    <source>
        <dbReference type="EMBL" id="MBD8066813.1"/>
    </source>
</evidence>
<dbReference type="Proteomes" id="UP000654108">
    <property type="component" value="Unassembled WGS sequence"/>
</dbReference>
<dbReference type="SUPFAM" id="SSF55729">
    <property type="entry name" value="Acyl-CoA N-acyltransferases (Nat)"/>
    <property type="match status" value="1"/>
</dbReference>
<protein>
    <submittedName>
        <fullName evidence="2">GNAT family N-acetyltransferase</fullName>
    </submittedName>
</protein>
<keyword evidence="3" id="KW-1185">Reference proteome</keyword>
<dbReference type="EMBL" id="JACYFU010000004">
    <property type="protein sequence ID" value="MBD8066813.1"/>
    <property type="molecule type" value="Genomic_DNA"/>
</dbReference>
<sequence length="432" mass="48944">MIVDLIDTFEQLDRAAGEWEAVYRADPHARYFVSFRFLRDWLQSFDSHWFVLAAKPAPKSSYEAFLPLRLRTYARPDGRCVSEILMAGNYGADYTGLVALPDRARSAIPALARSLKLMHWSRLNLDYVPADDMRYRQLLAHFKEPGFRLDSEVRVNQRDNVNNLVCPTLELAPTWEGYLETLSANMRQKLRKLLRQVEADPSLSITQPTAATISADIEAMNALWLARWAERKGTERAHRILATNRQLLLDAFGRGDLFMPVLRKDGIMVAALATLVDPLKKAALFYMTGRDESFEGPAPGLLLHAHSIRSLIGEGFRTYDFLRGDEPYKLLFGPRMQHLQCLRIATRSGLNLGDRLESRAIRSALTLATVAHRKGRFRQAAAGYTQILATNPNDADALYRYAQLLDKVGQADHARLLLRRAAYARTRTRADG</sequence>
<evidence type="ECO:0000313" key="3">
    <source>
        <dbReference type="Proteomes" id="UP000654108"/>
    </source>
</evidence>
<feature type="domain" description="BioF2-like acetyltransferase" evidence="1">
    <location>
        <begin position="185"/>
        <end position="329"/>
    </location>
</feature>
<dbReference type="Pfam" id="PF13480">
    <property type="entry name" value="Acetyltransf_6"/>
    <property type="match status" value="1"/>
</dbReference>
<proteinExistence type="predicted"/>
<dbReference type="AlphaFoldDB" id="A0A927IUF7"/>
<comment type="caution">
    <text evidence="2">The sequence shown here is derived from an EMBL/GenBank/DDBJ whole genome shotgun (WGS) entry which is preliminary data.</text>
</comment>
<dbReference type="InterPro" id="IPR011990">
    <property type="entry name" value="TPR-like_helical_dom_sf"/>
</dbReference>
<evidence type="ECO:0000259" key="1">
    <source>
        <dbReference type="Pfam" id="PF13480"/>
    </source>
</evidence>
<name>A0A927IUF7_9HYPH</name>
<organism evidence="2 3">
    <name type="scientific">Devosia oryzisoli</name>
    <dbReference type="NCBI Taxonomy" id="2774138"/>
    <lineage>
        <taxon>Bacteria</taxon>
        <taxon>Pseudomonadati</taxon>
        <taxon>Pseudomonadota</taxon>
        <taxon>Alphaproteobacteria</taxon>
        <taxon>Hyphomicrobiales</taxon>
        <taxon>Devosiaceae</taxon>
        <taxon>Devosia</taxon>
    </lineage>
</organism>
<reference evidence="2" key="1">
    <citation type="submission" date="2020-09" db="EMBL/GenBank/DDBJ databases">
        <title>Genome seq and assembly of Devosia sp.</title>
        <authorList>
            <person name="Chhetri G."/>
        </authorList>
    </citation>
    <scope>NUCLEOTIDE SEQUENCE</scope>
    <source>
        <strain evidence="2">PTR5</strain>
    </source>
</reference>
<accession>A0A927IUF7</accession>